<dbReference type="AlphaFoldDB" id="A0A8D0GZX0"/>
<reference evidence="2" key="1">
    <citation type="submission" date="2025-08" db="UniProtKB">
        <authorList>
            <consortium name="Ensembl"/>
        </authorList>
    </citation>
    <scope>IDENTIFICATION</scope>
</reference>
<dbReference type="Ensembl" id="ENSSPUT00000015624.1">
    <property type="protein sequence ID" value="ENSSPUP00000014640.1"/>
    <property type="gene ID" value="ENSSPUG00000011305.1"/>
</dbReference>
<feature type="compositionally biased region" description="Basic and acidic residues" evidence="1">
    <location>
        <begin position="72"/>
        <end position="83"/>
    </location>
</feature>
<name>A0A8D0GZX0_SPHPU</name>
<sequence>MLILKSEQFKLQKENLQLKKQNDLLSSNELQLKEEIRKWKERALKMKEFSREMTCETMPKSPRKKGASAVKEQIHSPVKEHSAQRVLPLDSPQPFPLTCPTNFFDNSSLGTLTDTRPAGTESTEDRFQHWLGESGVDKAPDCTTQ</sequence>
<protein>
    <submittedName>
        <fullName evidence="2">Uncharacterized protein</fullName>
    </submittedName>
</protein>
<evidence type="ECO:0000313" key="2">
    <source>
        <dbReference type="Ensembl" id="ENSSPUP00000014640.1"/>
    </source>
</evidence>
<evidence type="ECO:0000256" key="1">
    <source>
        <dbReference type="SAM" id="MobiDB-lite"/>
    </source>
</evidence>
<organism evidence="2 3">
    <name type="scientific">Sphenodon punctatus</name>
    <name type="common">Tuatara</name>
    <name type="synonym">Hatteria punctata</name>
    <dbReference type="NCBI Taxonomy" id="8508"/>
    <lineage>
        <taxon>Eukaryota</taxon>
        <taxon>Metazoa</taxon>
        <taxon>Chordata</taxon>
        <taxon>Craniata</taxon>
        <taxon>Vertebrata</taxon>
        <taxon>Euteleostomi</taxon>
        <taxon>Lepidosauria</taxon>
        <taxon>Sphenodontia</taxon>
        <taxon>Sphenodontidae</taxon>
        <taxon>Sphenodon</taxon>
    </lineage>
</organism>
<dbReference type="Proteomes" id="UP000694392">
    <property type="component" value="Unplaced"/>
</dbReference>
<accession>A0A8D0GZX0</accession>
<reference evidence="2" key="2">
    <citation type="submission" date="2025-09" db="UniProtKB">
        <authorList>
            <consortium name="Ensembl"/>
        </authorList>
    </citation>
    <scope>IDENTIFICATION</scope>
</reference>
<dbReference type="OMA" id="REMTCET"/>
<keyword evidence="3" id="KW-1185">Reference proteome</keyword>
<proteinExistence type="predicted"/>
<evidence type="ECO:0000313" key="3">
    <source>
        <dbReference type="Proteomes" id="UP000694392"/>
    </source>
</evidence>
<feature type="region of interest" description="Disordered" evidence="1">
    <location>
        <begin position="106"/>
        <end position="145"/>
    </location>
</feature>
<feature type="region of interest" description="Disordered" evidence="1">
    <location>
        <begin position="53"/>
        <end position="92"/>
    </location>
</feature>
<feature type="compositionally biased region" description="Basic and acidic residues" evidence="1">
    <location>
        <begin position="135"/>
        <end position="145"/>
    </location>
</feature>